<keyword evidence="1" id="KW-0732">Signal</keyword>
<reference evidence="2" key="1">
    <citation type="journal article" date="2014" name="Int. J. Syst. Evol. Microbiol.">
        <title>Complete genome sequence of Corynebacterium casei LMG S-19264T (=DSM 44701T), isolated from a smear-ripened cheese.</title>
        <authorList>
            <consortium name="US DOE Joint Genome Institute (JGI-PGF)"/>
            <person name="Walter F."/>
            <person name="Albersmeier A."/>
            <person name="Kalinowski J."/>
            <person name="Ruckert C."/>
        </authorList>
    </citation>
    <scope>NUCLEOTIDE SEQUENCE</scope>
    <source>
        <strain evidence="2">CGMCC 1.12924</strain>
    </source>
</reference>
<dbReference type="InterPro" id="IPR050114">
    <property type="entry name" value="UPF0173_UPF0282_UlaG_hydrolase"/>
</dbReference>
<dbReference type="AlphaFoldDB" id="A0A8J2VDU3"/>
<proteinExistence type="predicted"/>
<dbReference type="EMBL" id="BMGK01000012">
    <property type="protein sequence ID" value="GGE00423.1"/>
    <property type="molecule type" value="Genomic_DNA"/>
</dbReference>
<dbReference type="PANTHER" id="PTHR43546">
    <property type="entry name" value="UPF0173 METAL-DEPENDENT HYDROLASE MJ1163-RELATED"/>
    <property type="match status" value="1"/>
</dbReference>
<organism evidence="2 3">
    <name type="scientific">Planktosalinus lacus</name>
    <dbReference type="NCBI Taxonomy" id="1526573"/>
    <lineage>
        <taxon>Bacteria</taxon>
        <taxon>Pseudomonadati</taxon>
        <taxon>Bacteroidota</taxon>
        <taxon>Flavobacteriia</taxon>
        <taxon>Flavobacteriales</taxon>
        <taxon>Flavobacteriaceae</taxon>
        <taxon>Planktosalinus</taxon>
    </lineage>
</organism>
<name>A0A8J2VDU3_9FLAO</name>
<sequence length="263" mass="29477">MKSNTLFVLLFIALFWSCKNSAEKSPEETADTDQEMAIEKSAPQIDIHPISHATMVLVWDETVMYVDPVGGAEAFTDMKDADIILITDIHGDHLNIETLQAVKKDKSRIIAPQAVIDQLPEELKTDAIVLANGASVEQQAFTITGIPMYNLREEALQYHEKGRGNGYLIQRDDYRVYISGDTEDIPEMRNLKNIDLAFVCMNLPYTMTVESAASAVAEFKPKTVIPYHFRGGDGFADVDAFEKLVNKNAPEVEVNRLDFYPNE</sequence>
<keyword evidence="2" id="KW-0378">Hydrolase</keyword>
<evidence type="ECO:0000313" key="2">
    <source>
        <dbReference type="EMBL" id="GGE00423.1"/>
    </source>
</evidence>
<feature type="chain" id="PRO_5035194184" evidence="1">
    <location>
        <begin position="22"/>
        <end position="263"/>
    </location>
</feature>
<dbReference type="RefSeq" id="WP_188443033.1">
    <property type="nucleotide sequence ID" value="NZ_BMGK01000012.1"/>
</dbReference>
<dbReference type="Proteomes" id="UP000652231">
    <property type="component" value="Unassembled WGS sequence"/>
</dbReference>
<feature type="signal peptide" evidence="1">
    <location>
        <begin position="1"/>
        <end position="21"/>
    </location>
</feature>
<dbReference type="GO" id="GO:0016787">
    <property type="term" value="F:hydrolase activity"/>
    <property type="evidence" value="ECO:0007669"/>
    <property type="project" value="UniProtKB-KW"/>
</dbReference>
<evidence type="ECO:0000313" key="3">
    <source>
        <dbReference type="Proteomes" id="UP000652231"/>
    </source>
</evidence>
<dbReference type="Gene3D" id="3.60.15.10">
    <property type="entry name" value="Ribonuclease Z/Hydroxyacylglutathione hydrolase-like"/>
    <property type="match status" value="1"/>
</dbReference>
<dbReference type="SUPFAM" id="SSF56281">
    <property type="entry name" value="Metallo-hydrolase/oxidoreductase"/>
    <property type="match status" value="1"/>
</dbReference>
<reference evidence="2" key="2">
    <citation type="submission" date="2020-09" db="EMBL/GenBank/DDBJ databases">
        <authorList>
            <person name="Sun Q."/>
            <person name="Zhou Y."/>
        </authorList>
    </citation>
    <scope>NUCLEOTIDE SEQUENCE</scope>
    <source>
        <strain evidence="2">CGMCC 1.12924</strain>
    </source>
</reference>
<protein>
    <submittedName>
        <fullName evidence="2">Metal-dependent hydrolase</fullName>
    </submittedName>
</protein>
<gene>
    <name evidence="2" type="ORF">GCM10011312_24870</name>
</gene>
<keyword evidence="3" id="KW-1185">Reference proteome</keyword>
<comment type="caution">
    <text evidence="2">The sequence shown here is derived from an EMBL/GenBank/DDBJ whole genome shotgun (WGS) entry which is preliminary data.</text>
</comment>
<accession>A0A8J2VDU3</accession>
<dbReference type="InterPro" id="IPR036866">
    <property type="entry name" value="RibonucZ/Hydroxyglut_hydro"/>
</dbReference>
<dbReference type="PANTHER" id="PTHR43546:SF3">
    <property type="entry name" value="UPF0173 METAL-DEPENDENT HYDROLASE MJ1163"/>
    <property type="match status" value="1"/>
</dbReference>
<dbReference type="Pfam" id="PF13483">
    <property type="entry name" value="Lactamase_B_3"/>
    <property type="match status" value="1"/>
</dbReference>
<evidence type="ECO:0000256" key="1">
    <source>
        <dbReference type="SAM" id="SignalP"/>
    </source>
</evidence>